<organism evidence="1 2">
    <name type="scientific">Gigaspora margarita</name>
    <dbReference type="NCBI Taxonomy" id="4874"/>
    <lineage>
        <taxon>Eukaryota</taxon>
        <taxon>Fungi</taxon>
        <taxon>Fungi incertae sedis</taxon>
        <taxon>Mucoromycota</taxon>
        <taxon>Glomeromycotina</taxon>
        <taxon>Glomeromycetes</taxon>
        <taxon>Diversisporales</taxon>
        <taxon>Gigasporaceae</taxon>
        <taxon>Gigaspora</taxon>
    </lineage>
</organism>
<sequence>SISNKELPSCYFELQELEYRLSNHQAFSTFQPLSDLYYIETILKGLIPIPIIQSIQSFKISYKIVSTTIFKSC</sequence>
<gene>
    <name evidence="1" type="ORF">GMARGA_LOCUS15083</name>
</gene>
<reference evidence="1 2" key="1">
    <citation type="submission" date="2021-06" db="EMBL/GenBank/DDBJ databases">
        <authorList>
            <person name="Kallberg Y."/>
            <person name="Tangrot J."/>
            <person name="Rosling A."/>
        </authorList>
    </citation>
    <scope>NUCLEOTIDE SEQUENCE [LARGE SCALE GENOMIC DNA]</scope>
    <source>
        <strain evidence="1 2">120-4 pot B 10/14</strain>
    </source>
</reference>
<evidence type="ECO:0000313" key="1">
    <source>
        <dbReference type="EMBL" id="CAG8738105.1"/>
    </source>
</evidence>
<accession>A0ABN7V6T6</accession>
<keyword evidence="2" id="KW-1185">Reference proteome</keyword>
<dbReference type="Proteomes" id="UP000789901">
    <property type="component" value="Unassembled WGS sequence"/>
</dbReference>
<protein>
    <submittedName>
        <fullName evidence="1">33527_t:CDS:1</fullName>
    </submittedName>
</protein>
<feature type="non-terminal residue" evidence="1">
    <location>
        <position position="1"/>
    </location>
</feature>
<proteinExistence type="predicted"/>
<dbReference type="EMBL" id="CAJVQB010010251">
    <property type="protein sequence ID" value="CAG8738105.1"/>
    <property type="molecule type" value="Genomic_DNA"/>
</dbReference>
<evidence type="ECO:0000313" key="2">
    <source>
        <dbReference type="Proteomes" id="UP000789901"/>
    </source>
</evidence>
<name>A0ABN7V6T6_GIGMA</name>
<comment type="caution">
    <text evidence="1">The sequence shown here is derived from an EMBL/GenBank/DDBJ whole genome shotgun (WGS) entry which is preliminary data.</text>
</comment>